<dbReference type="InterPro" id="IPR011009">
    <property type="entry name" value="Kinase-like_dom_sf"/>
</dbReference>
<dbReference type="OMA" id="CGAGHIK"/>
<evidence type="ECO:0000313" key="2">
    <source>
        <dbReference type="EMBL" id="CBJ25624.1"/>
    </source>
</evidence>
<dbReference type="Pfam" id="PF00069">
    <property type="entry name" value="Pkinase"/>
    <property type="match status" value="1"/>
</dbReference>
<dbReference type="Gene3D" id="1.10.510.10">
    <property type="entry name" value="Transferase(Phosphotransferase) domain 1"/>
    <property type="match status" value="1"/>
</dbReference>
<dbReference type="EMBL" id="FN649727">
    <property type="protein sequence ID" value="CBJ25624.1"/>
    <property type="molecule type" value="Genomic_DNA"/>
</dbReference>
<organism evidence="2 3">
    <name type="scientific">Ectocarpus siliculosus</name>
    <name type="common">Brown alga</name>
    <name type="synonym">Conferva siliculosa</name>
    <dbReference type="NCBI Taxonomy" id="2880"/>
    <lineage>
        <taxon>Eukaryota</taxon>
        <taxon>Sar</taxon>
        <taxon>Stramenopiles</taxon>
        <taxon>Ochrophyta</taxon>
        <taxon>PX clade</taxon>
        <taxon>Phaeophyceae</taxon>
        <taxon>Ectocarpales</taxon>
        <taxon>Ectocarpaceae</taxon>
        <taxon>Ectocarpus</taxon>
    </lineage>
</organism>
<dbReference type="OrthoDB" id="184922at2759"/>
<evidence type="ECO:0000259" key="1">
    <source>
        <dbReference type="PROSITE" id="PS50011"/>
    </source>
</evidence>
<dbReference type="PROSITE" id="PS50011">
    <property type="entry name" value="PROTEIN_KINASE_DOM"/>
    <property type="match status" value="1"/>
</dbReference>
<dbReference type="GO" id="GO:0005524">
    <property type="term" value="F:ATP binding"/>
    <property type="evidence" value="ECO:0007669"/>
    <property type="project" value="InterPro"/>
</dbReference>
<dbReference type="EMBL" id="FN648486">
    <property type="protein sequence ID" value="CBJ25624.1"/>
    <property type="molecule type" value="Genomic_DNA"/>
</dbReference>
<dbReference type="PIRSF" id="PIRSF000654">
    <property type="entry name" value="Integrin-linked_kinase"/>
    <property type="match status" value="1"/>
</dbReference>
<dbReference type="Proteomes" id="UP000002630">
    <property type="component" value="Linkage Group LG02"/>
</dbReference>
<evidence type="ECO:0000313" key="3">
    <source>
        <dbReference type="Proteomes" id="UP000002630"/>
    </source>
</evidence>
<dbReference type="InterPro" id="IPR000719">
    <property type="entry name" value="Prot_kinase_dom"/>
</dbReference>
<dbReference type="PANTHER" id="PTHR44329:SF289">
    <property type="entry name" value="SERINE_THREONINE-PROTEIN KINASE VIK"/>
    <property type="match status" value="1"/>
</dbReference>
<dbReference type="PANTHER" id="PTHR44329">
    <property type="entry name" value="SERINE/THREONINE-PROTEIN KINASE TNNI3K-RELATED"/>
    <property type="match status" value="1"/>
</dbReference>
<reference evidence="2 3" key="1">
    <citation type="journal article" date="2010" name="Nature">
        <title>The Ectocarpus genome and the independent evolution of multicellularity in brown algae.</title>
        <authorList>
            <person name="Cock J.M."/>
            <person name="Sterck L."/>
            <person name="Rouze P."/>
            <person name="Scornet D."/>
            <person name="Allen A.E."/>
            <person name="Amoutzias G."/>
            <person name="Anthouard V."/>
            <person name="Artiguenave F."/>
            <person name="Aury J.M."/>
            <person name="Badger J.H."/>
            <person name="Beszteri B."/>
            <person name="Billiau K."/>
            <person name="Bonnet E."/>
            <person name="Bothwell J.H."/>
            <person name="Bowler C."/>
            <person name="Boyen C."/>
            <person name="Brownlee C."/>
            <person name="Carrano C.J."/>
            <person name="Charrier B."/>
            <person name="Cho G.Y."/>
            <person name="Coelho S.M."/>
            <person name="Collen J."/>
            <person name="Corre E."/>
            <person name="Da Silva C."/>
            <person name="Delage L."/>
            <person name="Delaroque N."/>
            <person name="Dittami S.M."/>
            <person name="Doulbeau S."/>
            <person name="Elias M."/>
            <person name="Farnham G."/>
            <person name="Gachon C.M."/>
            <person name="Gschloessl B."/>
            <person name="Heesch S."/>
            <person name="Jabbari K."/>
            <person name="Jubin C."/>
            <person name="Kawai H."/>
            <person name="Kimura K."/>
            <person name="Kloareg B."/>
            <person name="Kupper F.C."/>
            <person name="Lang D."/>
            <person name="Le Bail A."/>
            <person name="Leblanc C."/>
            <person name="Lerouge P."/>
            <person name="Lohr M."/>
            <person name="Lopez P.J."/>
            <person name="Martens C."/>
            <person name="Maumus F."/>
            <person name="Michel G."/>
            <person name="Miranda-Saavedra D."/>
            <person name="Morales J."/>
            <person name="Moreau H."/>
            <person name="Motomura T."/>
            <person name="Nagasato C."/>
            <person name="Napoli C.A."/>
            <person name="Nelson D.R."/>
            <person name="Nyvall-Collen P."/>
            <person name="Peters A.F."/>
            <person name="Pommier C."/>
            <person name="Potin P."/>
            <person name="Poulain J."/>
            <person name="Quesneville H."/>
            <person name="Read B."/>
            <person name="Rensing S.A."/>
            <person name="Ritter A."/>
            <person name="Rousvoal S."/>
            <person name="Samanta M."/>
            <person name="Samson G."/>
            <person name="Schroeder D.C."/>
            <person name="Segurens B."/>
            <person name="Strittmatter M."/>
            <person name="Tonon T."/>
            <person name="Tregear J.W."/>
            <person name="Valentin K."/>
            <person name="von Dassow P."/>
            <person name="Yamagishi T."/>
            <person name="Van de Peer Y."/>
            <person name="Wincker P."/>
        </authorList>
    </citation>
    <scope>NUCLEOTIDE SEQUENCE [LARGE SCALE GENOMIC DNA]</scope>
    <source>
        <strain evidence="3">Ec32 / CCAP1310/4</strain>
    </source>
</reference>
<sequence>MQHLLAFNENVTLAELNEVEPFSQGGFCVICSCVYRGQQAVLKIPKPATASSRSGGAAQDLLTEISIYRQISQRGGHPNIARAFGAGTHVQQGETSPSPFLLLERLEGGTLENAFERSTAVWSDPIGRLPVAIELAEAVAFLHEAAIPGGVVLHRDLKPSNIGLCGAGHIKVFDLGLSVVRQVLEAPTRVYEMSGMAGSKRFMAPEVCTGLSYNEKVDVYSFALVLWQICALRKPFAGMSEADHYLQVVQGGLRPPLDARWPPQLVHLLQACWHVHPDARPTMVQARDTLRQIFAMGGGGGAPPY</sequence>
<dbReference type="GO" id="GO:0004674">
    <property type="term" value="F:protein serine/threonine kinase activity"/>
    <property type="evidence" value="ECO:0007669"/>
    <property type="project" value="TreeGrafter"/>
</dbReference>
<dbReference type="InParanoid" id="D7FWA4"/>
<keyword evidence="2" id="KW-0418">Kinase</keyword>
<dbReference type="STRING" id="2880.D7FWA4"/>
<dbReference type="InterPro" id="IPR051681">
    <property type="entry name" value="Ser/Thr_Kinases-Pseudokinases"/>
</dbReference>
<dbReference type="SUPFAM" id="SSF56112">
    <property type="entry name" value="Protein kinase-like (PK-like)"/>
    <property type="match status" value="1"/>
</dbReference>
<dbReference type="SMART" id="SM00220">
    <property type="entry name" value="S_TKc"/>
    <property type="match status" value="1"/>
</dbReference>
<dbReference type="AlphaFoldDB" id="D7FWA4"/>
<accession>D7FWA4</accession>
<feature type="domain" description="Protein kinase" evidence="1">
    <location>
        <begin position="16"/>
        <end position="294"/>
    </location>
</feature>
<protein>
    <submittedName>
        <fullName evidence="2">Serine/threonine-protein kinase CTR1</fullName>
    </submittedName>
</protein>
<keyword evidence="2" id="KW-0808">Transferase</keyword>
<proteinExistence type="predicted"/>
<keyword evidence="3" id="KW-1185">Reference proteome</keyword>
<gene>
    <name evidence="2" type="primary">PK</name>
    <name evidence="2" type="ORF">Esi_0003_0344</name>
</gene>
<name>D7FWA4_ECTSI</name>